<keyword evidence="3" id="KW-1185">Reference proteome</keyword>
<protein>
    <submittedName>
        <fullName evidence="2">Uncharacterized protein</fullName>
    </submittedName>
</protein>
<proteinExistence type="predicted"/>
<evidence type="ECO:0000313" key="2">
    <source>
        <dbReference type="EMBL" id="ROT69293.1"/>
    </source>
</evidence>
<reference evidence="2 3" key="2">
    <citation type="submission" date="2019-01" db="EMBL/GenBank/DDBJ databases">
        <title>The decoding of complex shrimp genome reveals the adaptation for benthos swimmer, frequently molting mechanism and breeding impact on genome.</title>
        <authorList>
            <person name="Sun Y."/>
            <person name="Gao Y."/>
            <person name="Yu Y."/>
        </authorList>
    </citation>
    <scope>NUCLEOTIDE SEQUENCE [LARGE SCALE GENOMIC DNA]</scope>
    <source>
        <tissue evidence="2">Muscle</tissue>
    </source>
</reference>
<gene>
    <name evidence="2" type="ORF">C7M84_012514</name>
</gene>
<evidence type="ECO:0000256" key="1">
    <source>
        <dbReference type="SAM" id="MobiDB-lite"/>
    </source>
</evidence>
<feature type="region of interest" description="Disordered" evidence="1">
    <location>
        <begin position="153"/>
        <end position="187"/>
    </location>
</feature>
<feature type="compositionally biased region" description="Basic residues" evidence="1">
    <location>
        <begin position="170"/>
        <end position="180"/>
    </location>
</feature>
<dbReference type="AlphaFoldDB" id="A0A423SYT1"/>
<dbReference type="Proteomes" id="UP000283509">
    <property type="component" value="Unassembled WGS sequence"/>
</dbReference>
<sequence length="446" mass="48962">MRGTIAPPSHHHRYITRRQFRQTYLKFVGASPNRPLRAGAVAVLSVSSTLPLSPVPIIHIHLPFNLSLFHPSIHLPFHLYLPPPPPLNLFLSSTLPPPPPIHLHLLHPTTLPPFQLHLSTLPPPPPSTSTSSIHPPFHLSPIYPSTLSTSTSSTLHLLHPSPSTSTSSHPSHRPSTRSTHHAPPPPPIHLLPIHPEAANWSDETHETRRYIPLVSCHTTARPLLPPPPTTSLPSSPLRNDLFSPPLRLSLSPLPSTTTPLYDEPPLLPLYDDPPPPLLPSQRTSQIPSLTTSFFSPPPSPLRRLPSPLSPSTTTSPFPLSSSFVKISFRSKPFHATTFPSYFPSLLLFFPSSPLLLFFSLLFPILLQHPTPLPPLHPSTLQSPHLQHLPSPSSNIPPPSLPLQHSPILLPYPIPQYPLPFSPLSLPSNPPLPPLPPNITTQPLSLI</sequence>
<comment type="caution">
    <text evidence="2">The sequence shown here is derived from an EMBL/GenBank/DDBJ whole genome shotgun (WGS) entry which is preliminary data.</text>
</comment>
<accession>A0A423SYT1</accession>
<name>A0A423SYT1_PENVA</name>
<feature type="region of interest" description="Disordered" evidence="1">
    <location>
        <begin position="288"/>
        <end position="315"/>
    </location>
</feature>
<dbReference type="EMBL" id="QCYY01002585">
    <property type="protein sequence ID" value="ROT69293.1"/>
    <property type="molecule type" value="Genomic_DNA"/>
</dbReference>
<feature type="compositionally biased region" description="Low complexity" evidence="1">
    <location>
        <begin position="301"/>
        <end position="315"/>
    </location>
</feature>
<feature type="compositionally biased region" description="Low complexity" evidence="1">
    <location>
        <begin position="153"/>
        <end position="169"/>
    </location>
</feature>
<reference evidence="2 3" key="1">
    <citation type="submission" date="2018-04" db="EMBL/GenBank/DDBJ databases">
        <authorList>
            <person name="Zhang X."/>
            <person name="Yuan J."/>
            <person name="Li F."/>
            <person name="Xiang J."/>
        </authorList>
    </citation>
    <scope>NUCLEOTIDE SEQUENCE [LARGE SCALE GENOMIC DNA]</scope>
    <source>
        <tissue evidence="2">Muscle</tissue>
    </source>
</reference>
<evidence type="ECO:0000313" key="3">
    <source>
        <dbReference type="Proteomes" id="UP000283509"/>
    </source>
</evidence>
<organism evidence="2 3">
    <name type="scientific">Penaeus vannamei</name>
    <name type="common">Whiteleg shrimp</name>
    <name type="synonym">Litopenaeus vannamei</name>
    <dbReference type="NCBI Taxonomy" id="6689"/>
    <lineage>
        <taxon>Eukaryota</taxon>
        <taxon>Metazoa</taxon>
        <taxon>Ecdysozoa</taxon>
        <taxon>Arthropoda</taxon>
        <taxon>Crustacea</taxon>
        <taxon>Multicrustacea</taxon>
        <taxon>Malacostraca</taxon>
        <taxon>Eumalacostraca</taxon>
        <taxon>Eucarida</taxon>
        <taxon>Decapoda</taxon>
        <taxon>Dendrobranchiata</taxon>
        <taxon>Penaeoidea</taxon>
        <taxon>Penaeidae</taxon>
        <taxon>Penaeus</taxon>
    </lineage>
</organism>